<dbReference type="InterPro" id="IPR006483">
    <property type="entry name" value="CRISPR-assoc_Cas3_HD"/>
</dbReference>
<keyword evidence="2" id="KW-0378">Hydrolase</keyword>
<dbReference type="Proteomes" id="UP000060778">
    <property type="component" value="Chromosome"/>
</dbReference>
<gene>
    <name evidence="5" type="ORF">EYM_02720</name>
</gene>
<evidence type="ECO:0000313" key="6">
    <source>
        <dbReference type="Proteomes" id="UP000060778"/>
    </source>
</evidence>
<keyword evidence="1" id="KW-0479">Metal-binding</keyword>
<dbReference type="Gene3D" id="1.10.3210.30">
    <property type="match status" value="1"/>
</dbReference>
<dbReference type="GO" id="GO:0051607">
    <property type="term" value="P:defense response to virus"/>
    <property type="evidence" value="ECO:0007669"/>
    <property type="project" value="UniProtKB-KW"/>
</dbReference>
<dbReference type="KEGG" id="iis:EYM_02720"/>
<proteinExistence type="predicted"/>
<dbReference type="RefSeq" id="WP_075049544.1">
    <property type="nucleotide sequence ID" value="NZ_CP006867.1"/>
</dbReference>
<dbReference type="EMBL" id="CP006867">
    <property type="protein sequence ID" value="ALU12351.1"/>
    <property type="molecule type" value="Genomic_DNA"/>
</dbReference>
<dbReference type="STRING" id="940295.EYM_02720"/>
<dbReference type="Pfam" id="PF01966">
    <property type="entry name" value="HD"/>
    <property type="match status" value="1"/>
</dbReference>
<keyword evidence="3" id="KW-0051">Antiviral defense</keyword>
<dbReference type="CDD" id="cd09641">
    <property type="entry name" value="Cas3''_I"/>
    <property type="match status" value="1"/>
</dbReference>
<organism evidence="5 6">
    <name type="scientific">Ignicoccus islandicus DSM 13165</name>
    <dbReference type="NCBI Taxonomy" id="940295"/>
    <lineage>
        <taxon>Archaea</taxon>
        <taxon>Thermoproteota</taxon>
        <taxon>Thermoprotei</taxon>
        <taxon>Desulfurococcales</taxon>
        <taxon>Desulfurococcaceae</taxon>
        <taxon>Ignicoccus</taxon>
    </lineage>
</organism>
<dbReference type="InterPro" id="IPR006674">
    <property type="entry name" value="HD_domain"/>
</dbReference>
<evidence type="ECO:0000259" key="4">
    <source>
        <dbReference type="PROSITE" id="PS51643"/>
    </source>
</evidence>
<dbReference type="GO" id="GO:0046872">
    <property type="term" value="F:metal ion binding"/>
    <property type="evidence" value="ECO:0007669"/>
    <property type="project" value="UniProtKB-KW"/>
</dbReference>
<sequence length="262" mass="31010">MVWPIAYAEGNRVEPLEDHLLRTAFITLRVFERELEYLQKERSTVLKIATLSALFHDLGKANERSYERYVKGDDKVSFKCHEVLSFLILKEMEYNKVYKELGLERNDWMVIEYSVLNHHHAMRMVSECLLDERSIYKAIGLERMKLWKVLRIESPESKDYWSIGGYSARDVLQNFVNRDVYQMGPYYLKLSYVMSGLISLADSLAAFLYRGELRDTPQTPSKYIRLSLRERGYDVDEFLSKYSWLNNVNPQELYRYVLSASF</sequence>
<dbReference type="InterPro" id="IPR038257">
    <property type="entry name" value="CRISPR-assoc_Cas3_HD_sf"/>
</dbReference>
<accession>A0A0U3FPY1</accession>
<protein>
    <recommendedName>
        <fullName evidence="4">HD Cas3-type domain-containing protein</fullName>
    </recommendedName>
</protein>
<reference evidence="5 6" key="1">
    <citation type="submission" date="2013-11" db="EMBL/GenBank/DDBJ databases">
        <title>Comparative genomics of Ignicoccus.</title>
        <authorList>
            <person name="Podar M."/>
        </authorList>
    </citation>
    <scope>NUCLEOTIDE SEQUENCE [LARGE SCALE GENOMIC DNA]</scope>
    <source>
        <strain evidence="5 6">DSM 13165</strain>
    </source>
</reference>
<evidence type="ECO:0000256" key="3">
    <source>
        <dbReference type="ARBA" id="ARBA00023118"/>
    </source>
</evidence>
<evidence type="ECO:0000256" key="1">
    <source>
        <dbReference type="ARBA" id="ARBA00022723"/>
    </source>
</evidence>
<keyword evidence="6" id="KW-1185">Reference proteome</keyword>
<dbReference type="SUPFAM" id="SSF109604">
    <property type="entry name" value="HD-domain/PDEase-like"/>
    <property type="match status" value="1"/>
</dbReference>
<dbReference type="GeneID" id="30679938"/>
<dbReference type="NCBIfam" id="TIGR01596">
    <property type="entry name" value="cas3_HD"/>
    <property type="match status" value="1"/>
</dbReference>
<dbReference type="AlphaFoldDB" id="A0A0U3FPY1"/>
<dbReference type="OrthoDB" id="387265at2157"/>
<evidence type="ECO:0000313" key="5">
    <source>
        <dbReference type="EMBL" id="ALU12351.1"/>
    </source>
</evidence>
<dbReference type="GO" id="GO:0016787">
    <property type="term" value="F:hydrolase activity"/>
    <property type="evidence" value="ECO:0007669"/>
    <property type="project" value="UniProtKB-KW"/>
</dbReference>
<feature type="domain" description="HD Cas3-type" evidence="4">
    <location>
        <begin position="9"/>
        <end position="204"/>
    </location>
</feature>
<dbReference type="PROSITE" id="PS51643">
    <property type="entry name" value="HD_CAS3"/>
    <property type="match status" value="1"/>
</dbReference>
<evidence type="ECO:0000256" key="2">
    <source>
        <dbReference type="ARBA" id="ARBA00022801"/>
    </source>
</evidence>
<name>A0A0U3FPY1_9CREN</name>